<evidence type="ECO:0000256" key="2">
    <source>
        <dbReference type="SAM" id="SignalP"/>
    </source>
</evidence>
<evidence type="ECO:0008006" key="5">
    <source>
        <dbReference type="Google" id="ProtNLM"/>
    </source>
</evidence>
<dbReference type="RefSeq" id="WP_397730124.1">
    <property type="nucleotide sequence ID" value="NZ_JBIRTZ010000017.1"/>
</dbReference>
<proteinExistence type="predicted"/>
<dbReference type="EMBL" id="CP051006">
    <property type="protein sequence ID" value="QNT95222.1"/>
    <property type="molecule type" value="Genomic_DNA"/>
</dbReference>
<evidence type="ECO:0000256" key="1">
    <source>
        <dbReference type="SAM" id="MobiDB-lite"/>
    </source>
</evidence>
<feature type="signal peptide" evidence="2">
    <location>
        <begin position="1"/>
        <end position="26"/>
    </location>
</feature>
<reference evidence="3 4" key="1">
    <citation type="submission" date="2020-04" db="EMBL/GenBank/DDBJ databases">
        <title>Characterization and engineering of Streptomyces griseofuscus DSM40191 as a potential heterologous host for expression of BGCs.</title>
        <authorList>
            <person name="Gren T."/>
            <person name="Whitford C.M."/>
            <person name="Mohite O.S."/>
            <person name="Joergensen T.S."/>
            <person name="Nielsen J.B."/>
            <person name="Lee S.Y."/>
            <person name="Weber T."/>
        </authorList>
    </citation>
    <scope>NUCLEOTIDE SEQUENCE [LARGE SCALE GENOMIC DNA]</scope>
    <source>
        <strain evidence="3 4">DSM 40191</strain>
    </source>
</reference>
<sequence length="94" mass="9826">MRSMRTFAAGAVALLAFSFAVPTAHAAAPRTDCDKALAAAQQAERYYDGLKTDLLRSIADGGHPGTAQRQALQKAESVRNSTSTEAERVCAGAS</sequence>
<gene>
    <name evidence="3" type="ORF">HEP81_04956</name>
</gene>
<accession>A0A7H1Q4J2</accession>
<evidence type="ECO:0000313" key="4">
    <source>
        <dbReference type="Proteomes" id="UP000516422"/>
    </source>
</evidence>
<dbReference type="AlphaFoldDB" id="A0A7H1Q4J2"/>
<keyword evidence="2" id="KW-0732">Signal</keyword>
<protein>
    <recommendedName>
        <fullName evidence="5">Secreted protein</fullName>
    </recommendedName>
</protein>
<feature type="chain" id="PRO_5028953882" description="Secreted protein" evidence="2">
    <location>
        <begin position="27"/>
        <end position="94"/>
    </location>
</feature>
<name>A0A7H1Q4J2_9ACTN</name>
<feature type="region of interest" description="Disordered" evidence="1">
    <location>
        <begin position="59"/>
        <end position="94"/>
    </location>
</feature>
<evidence type="ECO:0000313" key="3">
    <source>
        <dbReference type="EMBL" id="QNT95222.1"/>
    </source>
</evidence>
<dbReference type="Proteomes" id="UP000516422">
    <property type="component" value="Chromosome"/>
</dbReference>
<dbReference type="KEGG" id="sgf:HEP81_04956"/>
<organism evidence="3 4">
    <name type="scientific">Streptomyces griseofuscus</name>
    <dbReference type="NCBI Taxonomy" id="146922"/>
    <lineage>
        <taxon>Bacteria</taxon>
        <taxon>Bacillati</taxon>
        <taxon>Actinomycetota</taxon>
        <taxon>Actinomycetes</taxon>
        <taxon>Kitasatosporales</taxon>
        <taxon>Streptomycetaceae</taxon>
        <taxon>Streptomyces</taxon>
    </lineage>
</organism>